<organism evidence="1">
    <name type="scientific">marine metagenome</name>
    <dbReference type="NCBI Taxonomy" id="408172"/>
    <lineage>
        <taxon>unclassified sequences</taxon>
        <taxon>metagenomes</taxon>
        <taxon>ecological metagenomes</taxon>
    </lineage>
</organism>
<sequence>MVPTIGPLHSTIEKQLILWRMLAISRNRVILFSAGLILLLVGCGISTENIDATVEARIASIPTPTPQIVIQEVEVAVEKLVIQEVIKEIEVPVKARIASIPTPTPQIVIQEVEVAVEKLVIQEVIKEIEVPVEVTVVVEKLVEVEAPAGETFTDDDGNFGLKFSSHSGYENHVNYMDQNE</sequence>
<feature type="non-terminal residue" evidence="1">
    <location>
        <position position="180"/>
    </location>
</feature>
<gene>
    <name evidence="1" type="ORF">METZ01_LOCUS148103</name>
</gene>
<name>A0A382A1G0_9ZZZZ</name>
<proteinExistence type="predicted"/>
<protein>
    <submittedName>
        <fullName evidence="1">Uncharacterized protein</fullName>
    </submittedName>
</protein>
<accession>A0A382A1G0</accession>
<dbReference type="AlphaFoldDB" id="A0A382A1G0"/>
<reference evidence="1" key="1">
    <citation type="submission" date="2018-05" db="EMBL/GenBank/DDBJ databases">
        <authorList>
            <person name="Lanie J.A."/>
            <person name="Ng W.-L."/>
            <person name="Kazmierczak K.M."/>
            <person name="Andrzejewski T.M."/>
            <person name="Davidsen T.M."/>
            <person name="Wayne K.J."/>
            <person name="Tettelin H."/>
            <person name="Glass J.I."/>
            <person name="Rusch D."/>
            <person name="Podicherti R."/>
            <person name="Tsui H.-C.T."/>
            <person name="Winkler M.E."/>
        </authorList>
    </citation>
    <scope>NUCLEOTIDE SEQUENCE</scope>
</reference>
<evidence type="ECO:0000313" key="1">
    <source>
        <dbReference type="EMBL" id="SVA95249.1"/>
    </source>
</evidence>
<dbReference type="EMBL" id="UINC01023488">
    <property type="protein sequence ID" value="SVA95249.1"/>
    <property type="molecule type" value="Genomic_DNA"/>
</dbReference>